<dbReference type="VEuPathDB" id="PlasmoDB:PY04419"/>
<dbReference type="NCBIfam" id="TIGR01590">
    <property type="entry name" value="yir-bir-cir_Pla"/>
    <property type="match status" value="1"/>
</dbReference>
<dbReference type="VEuPathDB" id="PlasmoDB:PYYM_0038600"/>
<dbReference type="KEGG" id="pyo:PY17X_0220101"/>
<sequence length="307" mass="35759">MNKEVCIRFKNVSKWLSHEVIKGIDTNFDEHFDENLKKYCNKGSCEEGSGDEGSCDEGSCDGPFDKISAGCLYLFDEFFGGYESFNDVAKRKINIVDYILIWLGYMLNLIIDKDNGSIETFYNTYINNYDKDNKYNKRITGVTGYETYNELVDIKEDLMSIDIKDMSKFYDAFILLCDICTGVNEENKNCDTFSEQAEEFVEKYDELNEEYYNGINSPYNQLLSTLSDDYYNLQSTCYDFPLLPTYSRKFVIKSTLIPIAFIFVAVSIFLGIAYKYSLLGFRKRSQKQCLRERIKNIKKKLIINKLF</sequence>
<keyword evidence="1" id="KW-1133">Transmembrane helix</keyword>
<dbReference type="AlphaFoldDB" id="A0A4V0KEK0"/>
<dbReference type="Pfam" id="PF06022">
    <property type="entry name" value="Cir_Bir_Yir"/>
    <property type="match status" value="1"/>
</dbReference>
<dbReference type="RefSeq" id="XP_022810716.2">
    <property type="nucleotide sequence ID" value="XM_022955044.2"/>
</dbReference>
<dbReference type="VEuPathDB" id="PlasmoDB:Py17XNL_000202768"/>
<dbReference type="Proteomes" id="UP000072874">
    <property type="component" value="Chromosome 2"/>
</dbReference>
<dbReference type="InterPro" id="IPR006477">
    <property type="entry name" value="Yir_bir_cir"/>
</dbReference>
<evidence type="ECO:0000256" key="1">
    <source>
        <dbReference type="SAM" id="Phobius"/>
    </source>
</evidence>
<reference evidence="2 3" key="1">
    <citation type="journal article" date="2014" name="BMC Biol.">
        <title>A comprehensive evaluation of rodent malaria parasite genomes and gene expression.</title>
        <authorList>
            <person name="Otto T.D."/>
            <person name="Bohme U."/>
            <person name="Jackson A.P."/>
            <person name="Hunt M."/>
            <person name="Franke-Fayard B."/>
            <person name="Hoeijmakers W.A."/>
            <person name="Religa A.A."/>
            <person name="Robertson L."/>
            <person name="Sanders M."/>
            <person name="Ogun S.A."/>
            <person name="Cunningham D."/>
            <person name="Erhart A."/>
            <person name="Billker O."/>
            <person name="Khan S.M."/>
            <person name="Stunnenberg H.G."/>
            <person name="Langhorne J."/>
            <person name="Holder A.A."/>
            <person name="Waters A.P."/>
            <person name="Newbold C.I."/>
            <person name="Pain A."/>
            <person name="Berriman M."/>
            <person name="Janse C.J."/>
        </authorList>
    </citation>
    <scope>NUCLEOTIDE SEQUENCE [LARGE SCALE GENOMIC DNA]</scope>
    <source>
        <strain evidence="2 3">17X</strain>
    </source>
</reference>
<dbReference type="GeneID" id="34859532"/>
<keyword evidence="1" id="KW-0812">Transmembrane</keyword>
<organism evidence="2 3">
    <name type="scientific">Plasmodium yoelii</name>
    <dbReference type="NCBI Taxonomy" id="5861"/>
    <lineage>
        <taxon>Eukaryota</taxon>
        <taxon>Sar</taxon>
        <taxon>Alveolata</taxon>
        <taxon>Apicomplexa</taxon>
        <taxon>Aconoidasida</taxon>
        <taxon>Haemosporida</taxon>
        <taxon>Plasmodiidae</taxon>
        <taxon>Plasmodium</taxon>
        <taxon>Plasmodium (Vinckeia)</taxon>
    </lineage>
</organism>
<feature type="transmembrane region" description="Helical" evidence="1">
    <location>
        <begin position="256"/>
        <end position="274"/>
    </location>
</feature>
<dbReference type="EMBL" id="LM993656">
    <property type="protein sequence ID" value="VTZ71898.1"/>
    <property type="molecule type" value="Genomic_DNA"/>
</dbReference>
<evidence type="ECO:0000313" key="2">
    <source>
        <dbReference type="EMBL" id="VTZ71898.1"/>
    </source>
</evidence>
<gene>
    <name evidence="2" type="ORF">PY17X_0220101</name>
</gene>
<accession>A0A4V0KEK0</accession>
<dbReference type="VEuPathDB" id="PlasmoDB:PY17X_0220101"/>
<name>A0A4V0KEK0_PLAYE</name>
<keyword evidence="1" id="KW-0472">Membrane</keyword>
<protein>
    <submittedName>
        <fullName evidence="2">PIR protein</fullName>
    </submittedName>
</protein>
<proteinExistence type="predicted"/>
<evidence type="ECO:0000313" key="3">
    <source>
        <dbReference type="Proteomes" id="UP000072874"/>
    </source>
</evidence>